<dbReference type="EMBL" id="GAMC01014760">
    <property type="protein sequence ID" value="JAB91795.1"/>
    <property type="molecule type" value="mRNA"/>
</dbReference>
<proteinExistence type="evidence at transcript level"/>
<accession>W8ASE6</accession>
<sequence length="131" mass="15449">MHMGCARMCHAGRMHISTACHMPHAACHQITKTQFPMLITIASRCSNVQRVACNVPRIFLFFFLFLQKSNNKNRHNKQMRTTSLNNSRSMRQHFHEQYQENNELYRTSVSQLEARPNEQRPANQRYAKQID</sequence>
<name>W8ASE6_CERCA</name>
<evidence type="ECO:0000313" key="2">
    <source>
        <dbReference type="EMBL" id="JAB91795.1"/>
    </source>
</evidence>
<feature type="compositionally biased region" description="Polar residues" evidence="1">
    <location>
        <begin position="79"/>
        <end position="89"/>
    </location>
</feature>
<evidence type="ECO:0000256" key="1">
    <source>
        <dbReference type="SAM" id="MobiDB-lite"/>
    </source>
</evidence>
<dbReference type="AlphaFoldDB" id="W8ASE6"/>
<reference evidence="2" key="1">
    <citation type="submission" date="2013-07" db="EMBL/GenBank/DDBJ databases">
        <authorList>
            <person name="Geib S."/>
        </authorList>
    </citation>
    <scope>NUCLEOTIDE SEQUENCE</scope>
</reference>
<organism evidence="2">
    <name type="scientific">Ceratitis capitata</name>
    <name type="common">Mediterranean fruit fly</name>
    <name type="synonym">Tephritis capitata</name>
    <dbReference type="NCBI Taxonomy" id="7213"/>
    <lineage>
        <taxon>Eukaryota</taxon>
        <taxon>Metazoa</taxon>
        <taxon>Ecdysozoa</taxon>
        <taxon>Arthropoda</taxon>
        <taxon>Hexapoda</taxon>
        <taxon>Insecta</taxon>
        <taxon>Pterygota</taxon>
        <taxon>Neoptera</taxon>
        <taxon>Endopterygota</taxon>
        <taxon>Diptera</taxon>
        <taxon>Brachycera</taxon>
        <taxon>Muscomorpha</taxon>
        <taxon>Tephritoidea</taxon>
        <taxon>Tephritidae</taxon>
        <taxon>Ceratitis</taxon>
        <taxon>Ceratitis</taxon>
    </lineage>
</organism>
<feature type="region of interest" description="Disordered" evidence="1">
    <location>
        <begin position="73"/>
        <end position="97"/>
    </location>
</feature>
<protein>
    <submittedName>
        <fullName evidence="2">Uncharacterized protein</fullName>
    </submittedName>
</protein>
<reference evidence="2" key="2">
    <citation type="journal article" date="2014" name="BMC Genomics">
        <title>A genomic perspective to assessing quality of mass-reared SIT flies used in Mediterranean fruit fly (Ceratitis capitata) eradication in California.</title>
        <authorList>
            <person name="Calla B."/>
            <person name="Hall B."/>
            <person name="Hou S."/>
            <person name="Geib S.M."/>
        </authorList>
    </citation>
    <scope>NUCLEOTIDE SEQUENCE</scope>
</reference>